<evidence type="ECO:0000256" key="1">
    <source>
        <dbReference type="ARBA" id="ARBA00022553"/>
    </source>
</evidence>
<gene>
    <name evidence="6" type="ORF">BJ997_001138</name>
    <name evidence="5" type="ORF">GY21_15490</name>
</gene>
<dbReference type="PROSITE" id="PS50110">
    <property type="entry name" value="RESPONSE_REGULATORY"/>
    <property type="match status" value="2"/>
</dbReference>
<evidence type="ECO:0000259" key="4">
    <source>
        <dbReference type="PROSITE" id="PS50110"/>
    </source>
</evidence>
<accession>A0A099J2V9</accession>
<dbReference type="PANTHER" id="PTHR44591:SF3">
    <property type="entry name" value="RESPONSE REGULATORY DOMAIN-CONTAINING PROTEIN"/>
    <property type="match status" value="1"/>
</dbReference>
<dbReference type="CDD" id="cd17546">
    <property type="entry name" value="REC_hyHK_CKI1_RcsC-like"/>
    <property type="match status" value="1"/>
</dbReference>
<dbReference type="OrthoDB" id="9782655at2"/>
<comment type="caution">
    <text evidence="2">Lacks conserved residue(s) required for the propagation of feature annotation.</text>
</comment>
<evidence type="ECO:0000313" key="5">
    <source>
        <dbReference type="EMBL" id="KGJ72405.1"/>
    </source>
</evidence>
<dbReference type="RefSeq" id="WP_035837963.1">
    <property type="nucleotide sequence ID" value="NZ_JACHBQ010000001.1"/>
</dbReference>
<proteinExistence type="predicted"/>
<reference evidence="6 8" key="2">
    <citation type="submission" date="2020-08" db="EMBL/GenBank/DDBJ databases">
        <title>Sequencing the genomes of 1000 actinobacteria strains.</title>
        <authorList>
            <person name="Klenk H.-P."/>
        </authorList>
    </citation>
    <scope>NUCLEOTIDE SEQUENCE [LARGE SCALE GENOMIC DNA]</scope>
    <source>
        <strain evidence="6 8">DSM 21065</strain>
    </source>
</reference>
<protein>
    <submittedName>
        <fullName evidence="6">CheY-like chemotaxis protein</fullName>
    </submittedName>
</protein>
<organism evidence="5 7">
    <name type="scientific">Cryobacterium roopkundense</name>
    <dbReference type="NCBI Taxonomy" id="1001240"/>
    <lineage>
        <taxon>Bacteria</taxon>
        <taxon>Bacillati</taxon>
        <taxon>Actinomycetota</taxon>
        <taxon>Actinomycetes</taxon>
        <taxon>Micrococcales</taxon>
        <taxon>Microbacteriaceae</taxon>
        <taxon>Cryobacterium</taxon>
    </lineage>
</organism>
<dbReference type="InterPro" id="IPR001789">
    <property type="entry name" value="Sig_transdc_resp-reg_receiver"/>
</dbReference>
<feature type="domain" description="Response regulatory" evidence="4">
    <location>
        <begin position="179"/>
        <end position="304"/>
    </location>
</feature>
<dbReference type="InterPro" id="IPR050595">
    <property type="entry name" value="Bact_response_regulator"/>
</dbReference>
<keyword evidence="1 2" id="KW-0597">Phosphoprotein</keyword>
<feature type="region of interest" description="Disordered" evidence="3">
    <location>
        <begin position="1"/>
        <end position="40"/>
    </location>
</feature>
<dbReference type="Gene3D" id="3.40.50.2300">
    <property type="match status" value="2"/>
</dbReference>
<dbReference type="InterPro" id="IPR011006">
    <property type="entry name" value="CheY-like_superfamily"/>
</dbReference>
<dbReference type="EMBL" id="JPXF01000074">
    <property type="protein sequence ID" value="KGJ72405.1"/>
    <property type="molecule type" value="Genomic_DNA"/>
</dbReference>
<feature type="modified residue" description="4-aspartylphosphate" evidence="2">
    <location>
        <position position="105"/>
    </location>
</feature>
<comment type="caution">
    <text evidence="5">The sequence shown here is derived from an EMBL/GenBank/DDBJ whole genome shotgun (WGS) entry which is preliminary data.</text>
</comment>
<name>A0A099J2V9_9MICO</name>
<dbReference type="Proteomes" id="UP000561726">
    <property type="component" value="Unassembled WGS sequence"/>
</dbReference>
<dbReference type="SUPFAM" id="SSF52172">
    <property type="entry name" value="CheY-like"/>
    <property type="match status" value="2"/>
</dbReference>
<evidence type="ECO:0000256" key="3">
    <source>
        <dbReference type="SAM" id="MobiDB-lite"/>
    </source>
</evidence>
<reference evidence="5 7" key="1">
    <citation type="submission" date="2014-08" db="EMBL/GenBank/DDBJ databases">
        <authorList>
            <person name="Sisinthy S."/>
        </authorList>
    </citation>
    <scope>NUCLEOTIDE SEQUENCE [LARGE SCALE GENOMIC DNA]</scope>
    <source>
        <strain evidence="5 7">RuG17</strain>
    </source>
</reference>
<sequence>MDSEKPPLANADEAADGTTATNSSADTDRDTDTDTDTDTDIVQHLPVGKEDSERHVALVVEDDAKGAKVLRILLEAEGFRVLVATNGEQGLEIASMQHLSLITLDIRLPRMDGWGFLIRLREYVDLAPVPIVIVAGEADISRALTHGAAAVLEKPISRAALQQSLDALELSPNASRTHRVLVADDDPETIDIVTRFLNPPEYVIERALTKESVIEMAGRLDPDLILLNLTMGSSSGYQVVLALQHNETTRHIPILVVTGKQVTHQEAAAVDSDPSQPVSVIGAENFNRHAFIYEVRRALSSGITRSRK</sequence>
<dbReference type="SMART" id="SM00448">
    <property type="entry name" value="REC"/>
    <property type="match status" value="2"/>
</dbReference>
<dbReference type="Proteomes" id="UP000029864">
    <property type="component" value="Unassembled WGS sequence"/>
</dbReference>
<evidence type="ECO:0000313" key="6">
    <source>
        <dbReference type="EMBL" id="MBB5640590.1"/>
    </source>
</evidence>
<dbReference type="eggNOG" id="COG3706">
    <property type="taxonomic scope" value="Bacteria"/>
</dbReference>
<dbReference type="Pfam" id="PF00072">
    <property type="entry name" value="Response_reg"/>
    <property type="match status" value="2"/>
</dbReference>
<evidence type="ECO:0000256" key="2">
    <source>
        <dbReference type="PROSITE-ProRule" id="PRU00169"/>
    </source>
</evidence>
<keyword evidence="7" id="KW-1185">Reference proteome</keyword>
<dbReference type="PANTHER" id="PTHR44591">
    <property type="entry name" value="STRESS RESPONSE REGULATOR PROTEIN 1"/>
    <property type="match status" value="1"/>
</dbReference>
<dbReference type="GO" id="GO:0000160">
    <property type="term" value="P:phosphorelay signal transduction system"/>
    <property type="evidence" value="ECO:0007669"/>
    <property type="project" value="InterPro"/>
</dbReference>
<evidence type="ECO:0000313" key="8">
    <source>
        <dbReference type="Proteomes" id="UP000561726"/>
    </source>
</evidence>
<dbReference type="AlphaFoldDB" id="A0A099J2V9"/>
<feature type="domain" description="Response regulatory" evidence="4">
    <location>
        <begin position="56"/>
        <end position="169"/>
    </location>
</feature>
<dbReference type="EMBL" id="JACHBQ010000001">
    <property type="protein sequence ID" value="MBB5640590.1"/>
    <property type="molecule type" value="Genomic_DNA"/>
</dbReference>
<evidence type="ECO:0000313" key="7">
    <source>
        <dbReference type="Proteomes" id="UP000029864"/>
    </source>
</evidence>
<dbReference type="STRING" id="1001240.GY21_15490"/>
<feature type="compositionally biased region" description="Low complexity" evidence="3">
    <location>
        <begin position="16"/>
        <end position="25"/>
    </location>
</feature>